<dbReference type="RefSeq" id="WP_218159142.1">
    <property type="nucleotide sequence ID" value="NZ_FOXH01000001.1"/>
</dbReference>
<name>A0A1I5N4M9_9BACT</name>
<evidence type="ECO:0000256" key="1">
    <source>
        <dbReference type="SAM" id="SignalP"/>
    </source>
</evidence>
<accession>A0A1I5N4M9</accession>
<protein>
    <recommendedName>
        <fullName evidence="4">DUF4237 domain-containing protein</fullName>
    </recommendedName>
</protein>
<feature type="chain" id="PRO_5011642043" description="DUF4237 domain-containing protein" evidence="1">
    <location>
        <begin position="21"/>
        <end position="263"/>
    </location>
</feature>
<sequence>MKKLTASLILTMFYAVSVLAHQNFTSPDTRDVFKSSNSYSVKGQDKSLNVEFIKADTVENVSSDVFFKDTDEFTATYDKNNTVSQEIHNQAFDLYKQGKWAELESLFKANNLNGGWPPANGGYNIQDNITIKAGEKYDRYSGPTPNWNGQGAPVLGGNFTSPIFDGASYSFGERALNKPENTYDFYYEIEVLQDLPFTGQTAGIIPWFGQAGNGKQTMWKIPVDPKTGYPKTWNQLAEEGFIKITIKNSPSGKYPDLINTVIK</sequence>
<dbReference type="STRING" id="1079859.SAMN04515674_101596"/>
<gene>
    <name evidence="2" type="ORF">SAMN04515674_101596</name>
</gene>
<dbReference type="AlphaFoldDB" id="A0A1I5N4M9"/>
<dbReference type="Proteomes" id="UP000199306">
    <property type="component" value="Unassembled WGS sequence"/>
</dbReference>
<feature type="signal peptide" evidence="1">
    <location>
        <begin position="1"/>
        <end position="20"/>
    </location>
</feature>
<organism evidence="2 3">
    <name type="scientific">Pseudarcicella hirudinis</name>
    <dbReference type="NCBI Taxonomy" id="1079859"/>
    <lineage>
        <taxon>Bacteria</taxon>
        <taxon>Pseudomonadati</taxon>
        <taxon>Bacteroidota</taxon>
        <taxon>Cytophagia</taxon>
        <taxon>Cytophagales</taxon>
        <taxon>Flectobacillaceae</taxon>
        <taxon>Pseudarcicella</taxon>
    </lineage>
</organism>
<dbReference type="EMBL" id="FOXH01000001">
    <property type="protein sequence ID" value="SFP16667.1"/>
    <property type="molecule type" value="Genomic_DNA"/>
</dbReference>
<proteinExistence type="predicted"/>
<evidence type="ECO:0008006" key="4">
    <source>
        <dbReference type="Google" id="ProtNLM"/>
    </source>
</evidence>
<evidence type="ECO:0000313" key="3">
    <source>
        <dbReference type="Proteomes" id="UP000199306"/>
    </source>
</evidence>
<reference evidence="2 3" key="1">
    <citation type="submission" date="2016-10" db="EMBL/GenBank/DDBJ databases">
        <authorList>
            <person name="de Groot N.N."/>
        </authorList>
    </citation>
    <scope>NUCLEOTIDE SEQUENCE [LARGE SCALE GENOMIC DNA]</scope>
    <source>
        <strain evidence="3">E92,LMG 26720,CCM 7988</strain>
    </source>
</reference>
<evidence type="ECO:0000313" key="2">
    <source>
        <dbReference type="EMBL" id="SFP16667.1"/>
    </source>
</evidence>
<keyword evidence="1" id="KW-0732">Signal</keyword>
<keyword evidence="3" id="KW-1185">Reference proteome</keyword>